<evidence type="ECO:0000256" key="4">
    <source>
        <dbReference type="ARBA" id="ARBA00023180"/>
    </source>
</evidence>
<feature type="signal peptide" evidence="5">
    <location>
        <begin position="1"/>
        <end position="18"/>
    </location>
</feature>
<evidence type="ECO:0000313" key="7">
    <source>
        <dbReference type="EMBL" id="KAG5849617.1"/>
    </source>
</evidence>
<dbReference type="InterPro" id="IPR015631">
    <property type="entry name" value="CD2/SLAM_rcpt"/>
</dbReference>
<dbReference type="Proteomes" id="UP001044222">
    <property type="component" value="Unassembled WGS sequence"/>
</dbReference>
<dbReference type="EMBL" id="JAFIRN010000005">
    <property type="protein sequence ID" value="KAG5849617.1"/>
    <property type="molecule type" value="Genomic_DNA"/>
</dbReference>
<reference evidence="7" key="1">
    <citation type="submission" date="2021-01" db="EMBL/GenBank/DDBJ databases">
        <title>A chromosome-scale assembly of European eel, Anguilla anguilla.</title>
        <authorList>
            <person name="Henkel C."/>
            <person name="Jong-Raadsen S.A."/>
            <person name="Dufour S."/>
            <person name="Weltzien F.-A."/>
            <person name="Palstra A.P."/>
            <person name="Pelster B."/>
            <person name="Spaink H.P."/>
            <person name="Van Den Thillart G.E."/>
            <person name="Jansen H."/>
            <person name="Zahm M."/>
            <person name="Klopp C."/>
            <person name="Cedric C."/>
            <person name="Louis A."/>
            <person name="Berthelot C."/>
            <person name="Parey E."/>
            <person name="Roest Crollius H."/>
            <person name="Montfort J."/>
            <person name="Robinson-Rechavi M."/>
            <person name="Bucao C."/>
            <person name="Bouchez O."/>
            <person name="Gislard M."/>
            <person name="Lluch J."/>
            <person name="Milhes M."/>
            <person name="Lampietro C."/>
            <person name="Lopez Roques C."/>
            <person name="Donnadieu C."/>
            <person name="Braasch I."/>
            <person name="Desvignes T."/>
            <person name="Postlethwait J."/>
            <person name="Bobe J."/>
            <person name="Guiguen Y."/>
            <person name="Dirks R."/>
        </authorList>
    </citation>
    <scope>NUCLEOTIDE SEQUENCE</scope>
    <source>
        <strain evidence="7">Tag_6206</strain>
        <tissue evidence="7">Liver</tissue>
    </source>
</reference>
<dbReference type="PANTHER" id="PTHR12080">
    <property type="entry name" value="SIGNALING LYMPHOCYTIC ACTIVATION MOLECULE"/>
    <property type="match status" value="1"/>
</dbReference>
<dbReference type="InterPro" id="IPR036179">
    <property type="entry name" value="Ig-like_dom_sf"/>
</dbReference>
<feature type="chain" id="PRO_5038404258" description="Ig-like domain-containing protein" evidence="5">
    <location>
        <begin position="19"/>
        <end position="231"/>
    </location>
</feature>
<dbReference type="AlphaFoldDB" id="A0A9D3MIN9"/>
<feature type="domain" description="Ig-like" evidence="6">
    <location>
        <begin position="116"/>
        <end position="195"/>
    </location>
</feature>
<keyword evidence="4" id="KW-0325">Glycoprotein</keyword>
<keyword evidence="8" id="KW-1185">Reference proteome</keyword>
<gene>
    <name evidence="7" type="ORF">ANANG_G00112840</name>
</gene>
<evidence type="ECO:0000256" key="1">
    <source>
        <dbReference type="ARBA" id="ARBA00004370"/>
    </source>
</evidence>
<dbReference type="SUPFAM" id="SSF48726">
    <property type="entry name" value="Immunoglobulin"/>
    <property type="match status" value="2"/>
</dbReference>
<keyword evidence="3" id="KW-0472">Membrane</keyword>
<keyword evidence="2 5" id="KW-0732">Signal</keyword>
<evidence type="ECO:0000256" key="5">
    <source>
        <dbReference type="SAM" id="SignalP"/>
    </source>
</evidence>
<comment type="subcellular location">
    <subcellularLocation>
        <location evidence="1">Membrane</location>
    </subcellularLocation>
</comment>
<sequence>MKIIICTFLLCITVSVFGKSVELNGIVGKSIEFPAAVETSGNLIYSSKANAGVTIGDVTSGYFTSHNEKFRDRLQWHSSTGHFSLSELRLEDSGVYKVENNDGQKSASFNLTVWIPVSKPHVMVTHNKYPCKLMCTVERGTGVTLSWYREGEEESYGSYPVRNAPHLDLPQTVDKGGIYTCEAKNSVSNEMASITVGAHCTDGAVGIWQTEGSKTWSLSLVLIVMLCSRLV</sequence>
<name>A0A9D3MIN9_ANGAN</name>
<dbReference type="PANTHER" id="PTHR12080:SF55">
    <property type="entry name" value="LYMPHOCYTE FUNCTION-ASSOCIATED ANTIGEN 3"/>
    <property type="match status" value="1"/>
</dbReference>
<evidence type="ECO:0000256" key="3">
    <source>
        <dbReference type="ARBA" id="ARBA00023136"/>
    </source>
</evidence>
<evidence type="ECO:0000256" key="2">
    <source>
        <dbReference type="ARBA" id="ARBA00022729"/>
    </source>
</evidence>
<dbReference type="InterPro" id="IPR013783">
    <property type="entry name" value="Ig-like_fold"/>
</dbReference>
<evidence type="ECO:0000259" key="6">
    <source>
        <dbReference type="PROSITE" id="PS50835"/>
    </source>
</evidence>
<proteinExistence type="predicted"/>
<comment type="caution">
    <text evidence="7">The sequence shown here is derived from an EMBL/GenBank/DDBJ whole genome shotgun (WGS) entry which is preliminary data.</text>
</comment>
<evidence type="ECO:0000313" key="8">
    <source>
        <dbReference type="Proteomes" id="UP001044222"/>
    </source>
</evidence>
<accession>A0A9D3MIN9</accession>
<dbReference type="Gene3D" id="2.60.40.10">
    <property type="entry name" value="Immunoglobulins"/>
    <property type="match status" value="2"/>
</dbReference>
<organism evidence="7 8">
    <name type="scientific">Anguilla anguilla</name>
    <name type="common">European freshwater eel</name>
    <name type="synonym">Muraena anguilla</name>
    <dbReference type="NCBI Taxonomy" id="7936"/>
    <lineage>
        <taxon>Eukaryota</taxon>
        <taxon>Metazoa</taxon>
        <taxon>Chordata</taxon>
        <taxon>Craniata</taxon>
        <taxon>Vertebrata</taxon>
        <taxon>Euteleostomi</taxon>
        <taxon>Actinopterygii</taxon>
        <taxon>Neopterygii</taxon>
        <taxon>Teleostei</taxon>
        <taxon>Anguilliformes</taxon>
        <taxon>Anguillidae</taxon>
        <taxon>Anguilla</taxon>
    </lineage>
</organism>
<dbReference type="PROSITE" id="PS50835">
    <property type="entry name" value="IG_LIKE"/>
    <property type="match status" value="1"/>
</dbReference>
<protein>
    <recommendedName>
        <fullName evidence="6">Ig-like domain-containing protein</fullName>
    </recommendedName>
</protein>
<dbReference type="InterPro" id="IPR007110">
    <property type="entry name" value="Ig-like_dom"/>
</dbReference>
<dbReference type="GO" id="GO:0016020">
    <property type="term" value="C:membrane"/>
    <property type="evidence" value="ECO:0007669"/>
    <property type="project" value="UniProtKB-SubCell"/>
</dbReference>